<accession>A0ABZ2QLR1</accession>
<evidence type="ECO:0000259" key="5">
    <source>
        <dbReference type="Pfam" id="PF00534"/>
    </source>
</evidence>
<evidence type="ECO:0000256" key="3">
    <source>
        <dbReference type="ARBA" id="ARBA00022679"/>
    </source>
</evidence>
<organism evidence="7 8">
    <name type="scientific">Streptomyces sirii</name>
    <dbReference type="NCBI Taxonomy" id="3127701"/>
    <lineage>
        <taxon>Bacteria</taxon>
        <taxon>Bacillati</taxon>
        <taxon>Actinomycetota</taxon>
        <taxon>Actinomycetes</taxon>
        <taxon>Kitasatosporales</taxon>
        <taxon>Streptomycetaceae</taxon>
        <taxon>Streptomyces</taxon>
    </lineage>
</organism>
<evidence type="ECO:0000256" key="2">
    <source>
        <dbReference type="ARBA" id="ARBA00022676"/>
    </source>
</evidence>
<reference evidence="7 8" key="1">
    <citation type="submission" date="2024-03" db="EMBL/GenBank/DDBJ databases">
        <title>The complete genome of Streptomyces sirii sp.nov.</title>
        <authorList>
            <person name="Zakalyukina Y.V."/>
            <person name="Belik A.R."/>
            <person name="Biryukov M.V."/>
            <person name="Baturina O.A."/>
            <person name="Kabilov M.R."/>
        </authorList>
    </citation>
    <scope>NUCLEOTIDE SEQUENCE [LARGE SCALE GENOMIC DNA]</scope>
    <source>
        <strain evidence="7 8">BP-8</strain>
    </source>
</reference>
<keyword evidence="8" id="KW-1185">Reference proteome</keyword>
<dbReference type="InterPro" id="IPR001296">
    <property type="entry name" value="Glyco_trans_1"/>
</dbReference>
<evidence type="ECO:0000256" key="4">
    <source>
        <dbReference type="SAM" id="MobiDB-lite"/>
    </source>
</evidence>
<dbReference type="Pfam" id="PF00534">
    <property type="entry name" value="Glycos_transf_1"/>
    <property type="match status" value="1"/>
</dbReference>
<dbReference type="Pfam" id="PF13692">
    <property type="entry name" value="Glyco_trans_1_4"/>
    <property type="match status" value="1"/>
</dbReference>
<feature type="region of interest" description="Disordered" evidence="4">
    <location>
        <begin position="442"/>
        <end position="475"/>
    </location>
</feature>
<dbReference type="Gene3D" id="3.40.50.2000">
    <property type="entry name" value="Glycogen Phosphorylase B"/>
    <property type="match status" value="4"/>
</dbReference>
<dbReference type="InterPro" id="IPR028098">
    <property type="entry name" value="Glyco_trans_4-like_N"/>
</dbReference>
<proteinExistence type="predicted"/>
<gene>
    <name evidence="7" type="ORF">WAB15_15700</name>
</gene>
<dbReference type="PANTHER" id="PTHR12526">
    <property type="entry name" value="GLYCOSYLTRANSFERASE"/>
    <property type="match status" value="1"/>
</dbReference>
<dbReference type="GO" id="GO:0016757">
    <property type="term" value="F:glycosyltransferase activity"/>
    <property type="evidence" value="ECO:0007669"/>
    <property type="project" value="UniProtKB-KW"/>
</dbReference>
<feature type="compositionally biased region" description="Pro residues" evidence="4">
    <location>
        <begin position="461"/>
        <end position="475"/>
    </location>
</feature>
<dbReference type="Pfam" id="PF13439">
    <property type="entry name" value="Glyco_transf_4"/>
    <property type="match status" value="1"/>
</dbReference>
<evidence type="ECO:0000256" key="1">
    <source>
        <dbReference type="ARBA" id="ARBA00021292"/>
    </source>
</evidence>
<keyword evidence="2 7" id="KW-0328">Glycosyltransferase</keyword>
<dbReference type="SUPFAM" id="SSF53756">
    <property type="entry name" value="UDP-Glycosyltransferase/glycogen phosphorylase"/>
    <property type="match status" value="2"/>
</dbReference>
<dbReference type="RefSeq" id="WP_407286643.1">
    <property type="nucleotide sequence ID" value="NZ_CP147982.1"/>
</dbReference>
<feature type="domain" description="Glycosyltransferase subfamily 4-like N-terminal" evidence="6">
    <location>
        <begin position="12"/>
        <end position="170"/>
    </location>
</feature>
<protein>
    <recommendedName>
        <fullName evidence="1">D-inositol 3-phosphate glycosyltransferase</fullName>
    </recommendedName>
</protein>
<name>A0ABZ2QLR1_9ACTN</name>
<sequence>MKVLHVITGLDMGGAEQQLRLLLRRLPAQCEVVTLTGPGPVADGIEADGTPVTHLGMTGDRDLTVLPRLSALIRAGGYDLVHTHLYRACVYGRIAARMAGVRAVVATEHSLGDAVIEGRRLTRGVRALYRATERLGAATVAVSDTVAARLLRWGVPERRVHVVHSGIEAHRFGFDPAARALVRTRLGLPLDAFVVGGAGRLVPGKRFDVLVRAVTQLPGVHLLLAGEGPERETLRRTAEQFGSGDRIHLLGAVGDASGVSAAPPGAVGDASGVSAAPPGAVGDASGVSAAPPGAVGDASRVSAAPPGAVRYAAGVQAASAGAAPPSATPGCRPDIPGLLSALDVFVSPSPDEAFGLAVVEALASGLQVLYGSCPAVEDLPADQAPGARRFSPGVHELGTALRELRRNEPGRLPVPPVVRRYDIARSAEALMSVYEQAVATAAPPRWRRPVPAHPSAVVPLPDAPRSPAPSPLSNR</sequence>
<dbReference type="EMBL" id="CP147982">
    <property type="protein sequence ID" value="WXK77325.1"/>
    <property type="molecule type" value="Genomic_DNA"/>
</dbReference>
<dbReference type="PANTHER" id="PTHR12526:SF635">
    <property type="entry name" value="GLYCOSYL TRANSFERASE GROUP 1"/>
    <property type="match status" value="1"/>
</dbReference>
<dbReference type="Proteomes" id="UP001626628">
    <property type="component" value="Chromosome"/>
</dbReference>
<evidence type="ECO:0000259" key="6">
    <source>
        <dbReference type="Pfam" id="PF13439"/>
    </source>
</evidence>
<feature type="domain" description="Glycosyl transferase family 1" evidence="5">
    <location>
        <begin position="185"/>
        <end position="254"/>
    </location>
</feature>
<evidence type="ECO:0000313" key="8">
    <source>
        <dbReference type="Proteomes" id="UP001626628"/>
    </source>
</evidence>
<keyword evidence="3 7" id="KW-0808">Transferase</keyword>
<evidence type="ECO:0000313" key="7">
    <source>
        <dbReference type="EMBL" id="WXK77325.1"/>
    </source>
</evidence>